<comment type="caution">
    <text evidence="2">The sequence shown here is derived from an EMBL/GenBank/DDBJ whole genome shotgun (WGS) entry which is preliminary data.</text>
</comment>
<dbReference type="RefSeq" id="WP_184027219.1">
    <property type="nucleotide sequence ID" value="NZ_JACHFN010000004.1"/>
</dbReference>
<dbReference type="SUPFAM" id="SSF110296">
    <property type="entry name" value="Oligoxyloglucan reducing end-specific cellobiohydrolase"/>
    <property type="match status" value="3"/>
</dbReference>
<sequence length="854" mass="91471">MRGPADREIEGQVTSPEGGETGRARPPGGKALLRLLSLLEEAGLNGQAEATLQRVLSPEGRAEFRARAARFTVAPPADLGAGPPGHPAPFTGDTQGGGGPAIAERYIAAAQRLGPPTTAGPQWRCLGPWTIPNGQTYGASRVNVSGRVSAIAIDPRRPDHLLCGSAHGGVWESLNRGASWAPRTDYAATLTVGALAFNPSDPRTVYCGTGEGNWWSYLGAGLLRSTDGGTTWATLCGAPFTGQGFYDLRVDHADGQRLLAATTEGLYTSNDGGVTWTQRRSGAHWSVTLAPPGAAAELLVGAADGVYRSVDGGVNWAADALPGAPASWNRLAVAIAPSNPEVAYVWGASGAASYLYRRAAGSWTQVASPPGVNTGQAWYDWFLAVSPDRDTQVYCGAIEVHRGDLSGTTWTWVNLTNKGTSGDSIHPDQHAIAFEPGRPDCLYVGNDGGLFRSDNRGLNWQHCNNGLIISEFEYLAQDYGSSRWLIGGTQDNGTQRWSGAAAWEHVADGDGGDCGVNRNDPRRVFHTYFGMSPERSESRGDWGSWAGIAPPVPPGEGSAFYPPFECSATTGDTVAMGGDALYIARNGGAWTRLVFPSAARSSALAIPDADSVYVGTTDGRLYRSTWSGTAWSGLVALTPPRTGAFLSDIFVQPSNTRRMWVTSRRVGGGRVFRSDDGGSTWTDCTAGLPTLPINAVEVDDRDPQRIWVAADLGVYQSLDGGASWTSFSNGLPNMFVGDLLFQPHARVLRVGTRNRGVWEIPVDGWMTRPQCGVQWSGNLGPNAEGRWFTHSWPATWHVVWTVMPTTPRPGAPQVSWTVRVERADAERVTYWMTVKNLTPQALTFEGRYCILSRY</sequence>
<gene>
    <name evidence="2" type="ORF">HNQ09_001413</name>
</gene>
<dbReference type="InterPro" id="IPR052025">
    <property type="entry name" value="Xyloglucanase_GH74"/>
</dbReference>
<evidence type="ECO:0000313" key="2">
    <source>
        <dbReference type="EMBL" id="MBB5233975.1"/>
    </source>
</evidence>
<dbReference type="Gene3D" id="2.130.10.10">
    <property type="entry name" value="YVTN repeat-like/Quinoprotein amine dehydrogenase"/>
    <property type="match status" value="5"/>
</dbReference>
<reference evidence="2 3" key="1">
    <citation type="submission" date="2020-08" db="EMBL/GenBank/DDBJ databases">
        <title>Genomic Encyclopedia of Type Strains, Phase IV (KMG-IV): sequencing the most valuable type-strain genomes for metagenomic binning, comparative biology and taxonomic classification.</title>
        <authorList>
            <person name="Goeker M."/>
        </authorList>
    </citation>
    <scope>NUCLEOTIDE SEQUENCE [LARGE SCALE GENOMIC DNA]</scope>
    <source>
        <strain evidence="2 3">DSM 101791</strain>
    </source>
</reference>
<dbReference type="PANTHER" id="PTHR43739">
    <property type="entry name" value="XYLOGLUCANASE (EUROFUNG)"/>
    <property type="match status" value="1"/>
</dbReference>
<evidence type="ECO:0000313" key="3">
    <source>
        <dbReference type="Proteomes" id="UP000525389"/>
    </source>
</evidence>
<dbReference type="PANTHER" id="PTHR43739:SF5">
    <property type="entry name" value="EXO-ALPHA-SIALIDASE"/>
    <property type="match status" value="1"/>
</dbReference>
<protein>
    <submittedName>
        <fullName evidence="2">Ligand-binding sensor domain-containing protein</fullName>
    </submittedName>
</protein>
<feature type="compositionally biased region" description="Basic and acidic residues" evidence="1">
    <location>
        <begin position="1"/>
        <end position="10"/>
    </location>
</feature>
<evidence type="ECO:0000256" key="1">
    <source>
        <dbReference type="SAM" id="MobiDB-lite"/>
    </source>
</evidence>
<proteinExistence type="predicted"/>
<dbReference type="EMBL" id="JACHFN010000004">
    <property type="protein sequence ID" value="MBB5233975.1"/>
    <property type="molecule type" value="Genomic_DNA"/>
</dbReference>
<accession>A0A7W8LPX0</accession>
<dbReference type="CDD" id="cd15482">
    <property type="entry name" value="Sialidase_non-viral"/>
    <property type="match status" value="1"/>
</dbReference>
<feature type="region of interest" description="Disordered" evidence="1">
    <location>
        <begin position="1"/>
        <end position="28"/>
    </location>
</feature>
<organism evidence="2 3">
    <name type="scientific">Deinococcus budaensis</name>
    <dbReference type="NCBI Taxonomy" id="1665626"/>
    <lineage>
        <taxon>Bacteria</taxon>
        <taxon>Thermotogati</taxon>
        <taxon>Deinococcota</taxon>
        <taxon>Deinococci</taxon>
        <taxon>Deinococcales</taxon>
        <taxon>Deinococcaceae</taxon>
        <taxon>Deinococcus</taxon>
    </lineage>
</organism>
<dbReference type="InterPro" id="IPR015943">
    <property type="entry name" value="WD40/YVTN_repeat-like_dom_sf"/>
</dbReference>
<dbReference type="GO" id="GO:0010411">
    <property type="term" value="P:xyloglucan metabolic process"/>
    <property type="evidence" value="ECO:0007669"/>
    <property type="project" value="TreeGrafter"/>
</dbReference>
<name>A0A7W8LPX0_9DEIO</name>
<dbReference type="AlphaFoldDB" id="A0A7W8LPX0"/>
<keyword evidence="3" id="KW-1185">Reference proteome</keyword>
<dbReference type="Proteomes" id="UP000525389">
    <property type="component" value="Unassembled WGS sequence"/>
</dbReference>